<keyword evidence="3" id="KW-1185">Reference proteome</keyword>
<protein>
    <submittedName>
        <fullName evidence="2">Uncharacterized protein</fullName>
    </submittedName>
</protein>
<evidence type="ECO:0000256" key="1">
    <source>
        <dbReference type="SAM" id="MobiDB-lite"/>
    </source>
</evidence>
<proteinExistence type="predicted"/>
<feature type="non-terminal residue" evidence="2">
    <location>
        <position position="82"/>
    </location>
</feature>
<evidence type="ECO:0000313" key="3">
    <source>
        <dbReference type="Proteomes" id="UP001206925"/>
    </source>
</evidence>
<feature type="region of interest" description="Disordered" evidence="1">
    <location>
        <begin position="19"/>
        <end position="50"/>
    </location>
</feature>
<sequence length="82" mass="8745">ALKVRCNQGYNRVMWSQRTSSAGIGNPPAPTTAPRASLAGIGTPTAPTKEERAPFPLLSLTKPPPVAPGNRVRIFMYQASNI</sequence>
<comment type="caution">
    <text evidence="2">The sequence shown here is derived from an EMBL/GenBank/DDBJ whole genome shotgun (WGS) entry which is preliminary data.</text>
</comment>
<evidence type="ECO:0000313" key="2">
    <source>
        <dbReference type="EMBL" id="KAI7724525.1"/>
    </source>
</evidence>
<accession>A0AAD5G184</accession>
<gene>
    <name evidence="2" type="ORF">M8C21_023979</name>
</gene>
<name>A0AAD5G184_AMBAR</name>
<dbReference type="AlphaFoldDB" id="A0AAD5G184"/>
<dbReference type="EMBL" id="JAMZMK010012205">
    <property type="protein sequence ID" value="KAI7724525.1"/>
    <property type="molecule type" value="Genomic_DNA"/>
</dbReference>
<reference evidence="2" key="1">
    <citation type="submission" date="2022-06" db="EMBL/GenBank/DDBJ databases">
        <title>Uncovering the hologenomic basis of an extraordinary plant invasion.</title>
        <authorList>
            <person name="Bieker V.C."/>
            <person name="Martin M.D."/>
            <person name="Gilbert T."/>
            <person name="Hodgins K."/>
            <person name="Battlay P."/>
            <person name="Petersen B."/>
            <person name="Wilson J."/>
        </authorList>
    </citation>
    <scope>NUCLEOTIDE SEQUENCE</scope>
    <source>
        <strain evidence="2">AA19_3_7</strain>
        <tissue evidence="2">Leaf</tissue>
    </source>
</reference>
<organism evidence="2 3">
    <name type="scientific">Ambrosia artemisiifolia</name>
    <name type="common">Common ragweed</name>
    <dbReference type="NCBI Taxonomy" id="4212"/>
    <lineage>
        <taxon>Eukaryota</taxon>
        <taxon>Viridiplantae</taxon>
        <taxon>Streptophyta</taxon>
        <taxon>Embryophyta</taxon>
        <taxon>Tracheophyta</taxon>
        <taxon>Spermatophyta</taxon>
        <taxon>Magnoliopsida</taxon>
        <taxon>eudicotyledons</taxon>
        <taxon>Gunneridae</taxon>
        <taxon>Pentapetalae</taxon>
        <taxon>asterids</taxon>
        <taxon>campanulids</taxon>
        <taxon>Asterales</taxon>
        <taxon>Asteraceae</taxon>
        <taxon>Asteroideae</taxon>
        <taxon>Heliantheae alliance</taxon>
        <taxon>Heliantheae</taxon>
        <taxon>Ambrosia</taxon>
    </lineage>
</organism>
<dbReference type="Proteomes" id="UP001206925">
    <property type="component" value="Unassembled WGS sequence"/>
</dbReference>